<dbReference type="CDD" id="cd03445">
    <property type="entry name" value="Thioesterase_II_repeat2"/>
    <property type="match status" value="1"/>
</dbReference>
<evidence type="ECO:0000313" key="3">
    <source>
        <dbReference type="EMBL" id="KAL1891321.1"/>
    </source>
</evidence>
<gene>
    <name evidence="3" type="primary">TES1_2</name>
    <name evidence="3" type="ORF">Sste5346_007781</name>
</gene>
<organism evidence="3 4">
    <name type="scientific">Sporothrix stenoceras</name>
    <dbReference type="NCBI Taxonomy" id="5173"/>
    <lineage>
        <taxon>Eukaryota</taxon>
        <taxon>Fungi</taxon>
        <taxon>Dikarya</taxon>
        <taxon>Ascomycota</taxon>
        <taxon>Pezizomycotina</taxon>
        <taxon>Sordariomycetes</taxon>
        <taxon>Sordariomycetidae</taxon>
        <taxon>Ophiostomatales</taxon>
        <taxon>Ophiostomataceae</taxon>
        <taxon>Sporothrix</taxon>
    </lineage>
</organism>
<dbReference type="EMBL" id="JAWCUI010000054">
    <property type="protein sequence ID" value="KAL1891321.1"/>
    <property type="molecule type" value="Genomic_DNA"/>
</dbReference>
<feature type="domain" description="Acyl-CoA thioesterase-like N-terminal HotDog" evidence="1">
    <location>
        <begin position="49"/>
        <end position="127"/>
    </location>
</feature>
<dbReference type="InterPro" id="IPR029069">
    <property type="entry name" value="HotDog_dom_sf"/>
</dbReference>
<dbReference type="PANTHER" id="PTHR11066">
    <property type="entry name" value="ACYL-COA THIOESTERASE"/>
    <property type="match status" value="1"/>
</dbReference>
<comment type="caution">
    <text evidence="3">The sequence shown here is derived from an EMBL/GenBank/DDBJ whole genome shotgun (WGS) entry which is preliminary data.</text>
</comment>
<dbReference type="Pfam" id="PF13622">
    <property type="entry name" value="4HBT_3"/>
    <property type="match status" value="1"/>
</dbReference>
<evidence type="ECO:0000259" key="1">
    <source>
        <dbReference type="Pfam" id="PF13622"/>
    </source>
</evidence>
<dbReference type="InterPro" id="IPR049449">
    <property type="entry name" value="TesB_ACOT8-like_N"/>
</dbReference>
<dbReference type="InterPro" id="IPR003703">
    <property type="entry name" value="Acyl_CoA_thio"/>
</dbReference>
<dbReference type="InterPro" id="IPR049450">
    <property type="entry name" value="ACOT8-like_C"/>
</dbReference>
<protein>
    <submittedName>
        <fullName evidence="3">Acyl-CoA thioesterase</fullName>
        <ecNumber evidence="3">3.1.2.2</ecNumber>
    </submittedName>
</protein>
<name>A0ABR3YSJ0_9PEZI</name>
<accession>A0ABR3YSJ0</accession>
<evidence type="ECO:0000313" key="4">
    <source>
        <dbReference type="Proteomes" id="UP001583186"/>
    </source>
</evidence>
<dbReference type="Pfam" id="PF20789">
    <property type="entry name" value="4HBT_3C"/>
    <property type="match status" value="1"/>
</dbReference>
<feature type="domain" description="Acyl-CoA thioesterase-like C-terminal" evidence="2">
    <location>
        <begin position="158"/>
        <end position="346"/>
    </location>
</feature>
<sequence length="357" mass="38738">MTSRNHPISSIESLLHVQPFIEGDPETDVFVDQPDHADNQQALNALTGQGGRLFGGITLGQSLNAAQQTVSPDLVAHSMHCTFVSGRLATVGVQYHIERVKDGRQFCARLVRAVQNRRTFFLALVNFANLTKFSTKTDGLQYGLDFPHDVPTPPAAYDVDVGSKSTIPFLHHSVGIRTSGTDQDSSSSSNTPTRIHQWMRAREPISDHNGLNKDAHLAALACMSDAYLLAGAPHTHGIYDFVSPPVSEVYDGDHRLSLFSKTHQPIPRPHLGFPGAGGGGDLAVTSMASLDHSLYFHDPVRLRADQWLLCEIHSSWAGGGGRALVHMKIWGRDGTLVASCSQEGLVSLGDKPKESKL</sequence>
<reference evidence="3 4" key="1">
    <citation type="journal article" date="2024" name="IMA Fungus">
        <title>IMA Genome - F19 : A genome assembly and annotation guide to empower mycologists, including annotated draft genome sequences of Ceratocystis pirilliformis, Diaporthe australafricana, Fusarium ophioides, Paecilomyces lecythidis, and Sporothrix stenoceras.</title>
        <authorList>
            <person name="Aylward J."/>
            <person name="Wilson A.M."/>
            <person name="Visagie C.M."/>
            <person name="Spraker J."/>
            <person name="Barnes I."/>
            <person name="Buitendag C."/>
            <person name="Ceriani C."/>
            <person name="Del Mar Angel L."/>
            <person name="du Plessis D."/>
            <person name="Fuchs T."/>
            <person name="Gasser K."/>
            <person name="Kramer D."/>
            <person name="Li W."/>
            <person name="Munsamy K."/>
            <person name="Piso A."/>
            <person name="Price J.L."/>
            <person name="Sonnekus B."/>
            <person name="Thomas C."/>
            <person name="van der Nest A."/>
            <person name="van Dijk A."/>
            <person name="van Heerden A."/>
            <person name="van Vuuren N."/>
            <person name="Yilmaz N."/>
            <person name="Duong T.A."/>
            <person name="van der Merwe N.A."/>
            <person name="Wingfield M.J."/>
            <person name="Wingfield B.D."/>
        </authorList>
    </citation>
    <scope>NUCLEOTIDE SEQUENCE [LARGE SCALE GENOMIC DNA]</scope>
    <source>
        <strain evidence="3 4">CMW 5346</strain>
    </source>
</reference>
<keyword evidence="4" id="KW-1185">Reference proteome</keyword>
<dbReference type="EC" id="3.1.2.2" evidence="3"/>
<dbReference type="Gene3D" id="3.10.129.10">
    <property type="entry name" value="Hotdog Thioesterase"/>
    <property type="match status" value="2"/>
</dbReference>
<dbReference type="PANTHER" id="PTHR11066:SF34">
    <property type="entry name" value="ACYL-COENZYME A THIOESTERASE 8"/>
    <property type="match status" value="1"/>
</dbReference>
<dbReference type="SUPFAM" id="SSF54637">
    <property type="entry name" value="Thioesterase/thiol ester dehydrase-isomerase"/>
    <property type="match status" value="2"/>
</dbReference>
<dbReference type="Proteomes" id="UP001583186">
    <property type="component" value="Unassembled WGS sequence"/>
</dbReference>
<keyword evidence="3" id="KW-0378">Hydrolase</keyword>
<proteinExistence type="predicted"/>
<dbReference type="GO" id="GO:0016787">
    <property type="term" value="F:hydrolase activity"/>
    <property type="evidence" value="ECO:0007669"/>
    <property type="project" value="UniProtKB-KW"/>
</dbReference>
<dbReference type="CDD" id="cd03444">
    <property type="entry name" value="Thioesterase_II_repeat1"/>
    <property type="match status" value="1"/>
</dbReference>
<evidence type="ECO:0000259" key="2">
    <source>
        <dbReference type="Pfam" id="PF20789"/>
    </source>
</evidence>